<organism evidence="12 13">
    <name type="scientific">Lagenidium giganteum</name>
    <dbReference type="NCBI Taxonomy" id="4803"/>
    <lineage>
        <taxon>Eukaryota</taxon>
        <taxon>Sar</taxon>
        <taxon>Stramenopiles</taxon>
        <taxon>Oomycota</taxon>
        <taxon>Peronosporomycetes</taxon>
        <taxon>Pythiales</taxon>
        <taxon>Pythiaceae</taxon>
    </lineage>
</organism>
<name>A0AAV2YHH2_9STRA</name>
<feature type="compositionally biased region" description="Basic and acidic residues" evidence="8">
    <location>
        <begin position="1205"/>
        <end position="1220"/>
    </location>
</feature>
<keyword evidence="5 7" id="KW-0040">ANK repeat</keyword>
<dbReference type="PROSITE" id="PS51257">
    <property type="entry name" value="PROKAR_LIPOPROTEIN"/>
    <property type="match status" value="1"/>
</dbReference>
<evidence type="ECO:0000256" key="9">
    <source>
        <dbReference type="SAM" id="Phobius"/>
    </source>
</evidence>
<comment type="subcellular location">
    <subcellularLocation>
        <location evidence="1">Membrane</location>
        <topology evidence="1">Multi-pass membrane protein</topology>
    </subcellularLocation>
</comment>
<evidence type="ECO:0000256" key="8">
    <source>
        <dbReference type="SAM" id="MobiDB-lite"/>
    </source>
</evidence>
<dbReference type="Proteomes" id="UP001146120">
    <property type="component" value="Unassembled WGS sequence"/>
</dbReference>
<dbReference type="EMBL" id="DAKRPA010000316">
    <property type="protein sequence ID" value="DAZ93445.1"/>
    <property type="molecule type" value="Genomic_DNA"/>
</dbReference>
<feature type="transmembrane region" description="Helical" evidence="9">
    <location>
        <begin position="1061"/>
        <end position="1080"/>
    </location>
</feature>
<dbReference type="Gene3D" id="1.25.40.20">
    <property type="entry name" value="Ankyrin repeat-containing domain"/>
    <property type="match status" value="5"/>
</dbReference>
<sequence>MDGNRTPLMLAAAYGLATACHALVARGARPQDKTQDGMTALTFALQHGHAACARVLIDADKDEGVRHLLHAIARESLTDMAFLLDLGVSPNAALRSRGRERIAVHEAIAHASALKMLLDRGANANIKDERSRSALVVAAAAGKVEACKLLLQFGASITSKDLRGRTPMYFALTQEREDVVQYFLGLEGVNIDACTTLNRTALFFHAERGNVRGCAMMLRFHCNPMHRDVFGWSALQLAASYGHKEVCRMLSRDTGSSDSVTSDRKGMAPLLCRPARASSCWASVSQSTLVRIYSELINIGVHAISVKYGTLMIRDCEMNTLLHVAAEHADGFQCHYIVKCLHAVGNISVNIQNCWNKSPLDIALECSNSCSAALLKSLRSKQLLGEQESFHLRVSKTLTRRTGDKLLASLTSGDFYECSRGRLAQLCRGIDEGVYTCNDDIVSQVDNERGDSVLHYFLIECVQGSEFPSVERQRELLCSEKWLKDITRNRTLRSFISKRNWEGKTPLHVAAERGAFGFCQVLVEKGASAGEECSAPDKRLVDQSAENTQFWKAINFACTCQSSTSAGHPPTEDRAQLVEFLLQLPDALPVDEAALRDCQEKIQAFFPRLLPLFQRVHDRVKFKDEYAEAKQLHMQFLDSCYKYLTDADRSAIEEDPSGVAIHKVYLDTALHGLQPLRKLVVPQISIFSTGDTLLHVVAAHGHRDYGALIPFLIQEGGLEVNAADQPEICRVLIAVGADVTVASSNLITPSLGPWLTPLYCALWAPKPPLEVIEILLLEPASIVEPSNPKWRRSDTHTSTKSEVMEMKWNEHVLRQLLNVHPAAISLYLDHFATVVNRLNGDKCHRFHEVHTICEHTELLLSSTSPTSAPQHHYAVITHPVIRHALHVKWKLFGAYCHRRHLTLYVLMVVSFFASNLILPSLQLTRPPREDGGDAAADSPTEMHKWIAFTRPIDYFVAATKSLCWVLACYHLVYVELWLEWRPDRGRYWRSLWNVLDMGTYILLLGSIPLEMFSAFDTLRECVLSVLSILLCANLMQSLLVSSFFSVLIFTFARMCRVVAQFLFLYLLLLVGFAGAFHLLFHGLGPHVDPLSSMRVVFLATFGELNYARNFHFKQAENVRNAFGFALLVTYIVVVLVVALNLLVALMTSEYERVRAQAEERSLLELAGALHRYEKWLGRDVVDARYASDRGRDLTRAVTRSISRSTGDHQQHARPRTRSDVQDIRTPVATVDVQAIADAVATDLAQRLVEETAALRRQVSTQVASALREALPSVSACRACAKE</sequence>
<keyword evidence="10" id="KW-0732">Signal</keyword>
<protein>
    <recommendedName>
        <fullName evidence="11">Ion transport domain-containing protein</fullName>
    </recommendedName>
</protein>
<dbReference type="PANTHER" id="PTHR24198:SF165">
    <property type="entry name" value="ANKYRIN REPEAT-CONTAINING PROTEIN-RELATED"/>
    <property type="match status" value="1"/>
</dbReference>
<dbReference type="PROSITE" id="PS50088">
    <property type="entry name" value="ANK_REPEAT"/>
    <property type="match status" value="2"/>
</dbReference>
<evidence type="ECO:0000313" key="12">
    <source>
        <dbReference type="EMBL" id="DAZ93445.1"/>
    </source>
</evidence>
<reference evidence="12" key="2">
    <citation type="journal article" date="2023" name="Microbiol Resour">
        <title>Decontamination and Annotation of the Draft Genome Sequence of the Oomycete Lagenidium giganteum ARSEF 373.</title>
        <authorList>
            <person name="Morgan W.R."/>
            <person name="Tartar A."/>
        </authorList>
    </citation>
    <scope>NUCLEOTIDE SEQUENCE</scope>
    <source>
        <strain evidence="12">ARSEF 373</strain>
    </source>
</reference>
<feature type="chain" id="PRO_5043988168" description="Ion transport domain-containing protein" evidence="10">
    <location>
        <begin position="23"/>
        <end position="1282"/>
    </location>
</feature>
<keyword evidence="4 9" id="KW-1133">Transmembrane helix</keyword>
<comment type="caution">
    <text evidence="12">The sequence shown here is derived from an EMBL/GenBank/DDBJ whole genome shotgun (WGS) entry which is preliminary data.</text>
</comment>
<feature type="transmembrane region" description="Helical" evidence="9">
    <location>
        <begin position="901"/>
        <end position="918"/>
    </location>
</feature>
<feature type="repeat" description="ANK" evidence="7">
    <location>
        <begin position="130"/>
        <end position="162"/>
    </location>
</feature>
<dbReference type="Pfam" id="PF12796">
    <property type="entry name" value="Ank_2"/>
    <property type="match status" value="2"/>
</dbReference>
<dbReference type="InterPro" id="IPR005821">
    <property type="entry name" value="Ion_trans_dom"/>
</dbReference>
<dbReference type="GO" id="GO:0005216">
    <property type="term" value="F:monoatomic ion channel activity"/>
    <property type="evidence" value="ECO:0007669"/>
    <property type="project" value="InterPro"/>
</dbReference>
<evidence type="ECO:0000256" key="2">
    <source>
        <dbReference type="ARBA" id="ARBA00022692"/>
    </source>
</evidence>
<feature type="region of interest" description="Disordered" evidence="8">
    <location>
        <begin position="1200"/>
        <end position="1220"/>
    </location>
</feature>
<evidence type="ECO:0000256" key="5">
    <source>
        <dbReference type="ARBA" id="ARBA00023043"/>
    </source>
</evidence>
<dbReference type="PROSITE" id="PS50297">
    <property type="entry name" value="ANK_REP_REGION"/>
    <property type="match status" value="2"/>
</dbReference>
<dbReference type="InterPro" id="IPR002110">
    <property type="entry name" value="Ankyrin_rpt"/>
</dbReference>
<accession>A0AAV2YHH2</accession>
<keyword evidence="13" id="KW-1185">Reference proteome</keyword>
<dbReference type="InterPro" id="IPR036770">
    <property type="entry name" value="Ankyrin_rpt-contain_sf"/>
</dbReference>
<proteinExistence type="predicted"/>
<feature type="signal peptide" evidence="10">
    <location>
        <begin position="1"/>
        <end position="22"/>
    </location>
</feature>
<evidence type="ECO:0000256" key="6">
    <source>
        <dbReference type="ARBA" id="ARBA00023136"/>
    </source>
</evidence>
<dbReference type="PANTHER" id="PTHR24198">
    <property type="entry name" value="ANKYRIN REPEAT AND PROTEIN KINASE DOMAIN-CONTAINING PROTEIN"/>
    <property type="match status" value="1"/>
</dbReference>
<feature type="transmembrane region" description="Helical" evidence="9">
    <location>
        <begin position="991"/>
        <end position="1011"/>
    </location>
</feature>
<dbReference type="Pfam" id="PF00520">
    <property type="entry name" value="Ion_trans"/>
    <property type="match status" value="1"/>
</dbReference>
<feature type="transmembrane region" description="Helical" evidence="9">
    <location>
        <begin position="1023"/>
        <end position="1049"/>
    </location>
</feature>
<dbReference type="GO" id="GO:0016020">
    <property type="term" value="C:membrane"/>
    <property type="evidence" value="ECO:0007669"/>
    <property type="project" value="UniProtKB-SubCell"/>
</dbReference>
<feature type="repeat" description="ANK" evidence="7">
    <location>
        <begin position="502"/>
        <end position="534"/>
    </location>
</feature>
<evidence type="ECO:0000313" key="13">
    <source>
        <dbReference type="Proteomes" id="UP001146120"/>
    </source>
</evidence>
<evidence type="ECO:0000256" key="3">
    <source>
        <dbReference type="ARBA" id="ARBA00022737"/>
    </source>
</evidence>
<keyword evidence="3" id="KW-0677">Repeat</keyword>
<reference evidence="12" key="1">
    <citation type="submission" date="2022-11" db="EMBL/GenBank/DDBJ databases">
        <authorList>
            <person name="Morgan W.R."/>
            <person name="Tartar A."/>
        </authorList>
    </citation>
    <scope>NUCLEOTIDE SEQUENCE</scope>
    <source>
        <strain evidence="12">ARSEF 373</strain>
    </source>
</reference>
<evidence type="ECO:0000256" key="1">
    <source>
        <dbReference type="ARBA" id="ARBA00004141"/>
    </source>
</evidence>
<keyword evidence="6 9" id="KW-0472">Membrane</keyword>
<dbReference type="SMART" id="SM00248">
    <property type="entry name" value="ANK"/>
    <property type="match status" value="11"/>
</dbReference>
<gene>
    <name evidence="12" type="ORF">N0F65_003142</name>
</gene>
<evidence type="ECO:0000256" key="10">
    <source>
        <dbReference type="SAM" id="SignalP"/>
    </source>
</evidence>
<feature type="transmembrane region" description="Helical" evidence="9">
    <location>
        <begin position="1121"/>
        <end position="1145"/>
    </location>
</feature>
<evidence type="ECO:0000259" key="11">
    <source>
        <dbReference type="Pfam" id="PF00520"/>
    </source>
</evidence>
<dbReference type="Pfam" id="PF00023">
    <property type="entry name" value="Ank"/>
    <property type="match status" value="2"/>
</dbReference>
<dbReference type="SUPFAM" id="SSF48403">
    <property type="entry name" value="Ankyrin repeat"/>
    <property type="match status" value="3"/>
</dbReference>
<feature type="domain" description="Ion transport" evidence="11">
    <location>
        <begin position="973"/>
        <end position="1157"/>
    </location>
</feature>
<evidence type="ECO:0000256" key="7">
    <source>
        <dbReference type="PROSITE-ProRule" id="PRU00023"/>
    </source>
</evidence>
<keyword evidence="2 9" id="KW-0812">Transmembrane</keyword>
<evidence type="ECO:0000256" key="4">
    <source>
        <dbReference type="ARBA" id="ARBA00022989"/>
    </source>
</evidence>